<reference evidence="2 3" key="1">
    <citation type="submission" date="2023-07" db="EMBL/GenBank/DDBJ databases">
        <title>Genomic Encyclopedia of Type Strains, Phase IV (KMG-IV): sequencing the most valuable type-strain genomes for metagenomic binning, comparative biology and taxonomic classification.</title>
        <authorList>
            <person name="Goeker M."/>
        </authorList>
    </citation>
    <scope>NUCLEOTIDE SEQUENCE [LARGE SCALE GENOMIC DNA]</scope>
    <source>
        <strain evidence="2 3">DSM 105143</strain>
    </source>
</reference>
<sequence length="426" mass="49516">MHISKDKRSFVKEGKPYFYLADTCWSAFTNATEQDWAYYVDYRKRQGFNTIQVNLLWQWDASTPTFDIMPFELGPSKHFDFTKPNPAYFDRVARMLKTAQDKDIQVALILLWCNYIPNTWAQAFNFNRHPFPIDQIEAYVTDVVERFDQYKPIYVISGDTDFPDEETTAYYERALNQVKKCSPDALTTLHLCGPDSDLPASLEQNPNLDFYTFQSGHDVTSPQVIAKLTERFRRKKKRPVLNAEPCYEMMGFGPGQYGRFRRFDVRKAAWQSVLGGANAGITYGAHGIWSWYVPDIPHDTQSYMVFDRPYPWQDALRFEGANDYVYLKTFMESHGFERLRPCRDKIANTESVELVAAENEDYLIIYAPYNTVLQLRGNYEACSAVFTDLVSKVTEKAVLYYNDTKENTQVNMHHFQDDVVLVITKA</sequence>
<dbReference type="Proteomes" id="UP001223079">
    <property type="component" value="Unassembled WGS sequence"/>
</dbReference>
<dbReference type="PANTHER" id="PTHR37836:SF3">
    <property type="entry name" value="ENDOGLUCANASE"/>
    <property type="match status" value="1"/>
</dbReference>
<gene>
    <name evidence="2" type="ORF">J2S23_000185</name>
</gene>
<evidence type="ECO:0000259" key="1">
    <source>
        <dbReference type="Pfam" id="PF13204"/>
    </source>
</evidence>
<dbReference type="SUPFAM" id="SSF51445">
    <property type="entry name" value="(Trans)glycosidases"/>
    <property type="match status" value="1"/>
</dbReference>
<dbReference type="RefSeq" id="WP_307120890.1">
    <property type="nucleotide sequence ID" value="NZ_JAUSTM010000001.1"/>
</dbReference>
<dbReference type="InterPro" id="IPR025277">
    <property type="entry name" value="Apiosidase-like_cat_dom"/>
</dbReference>
<proteinExistence type="predicted"/>
<name>A0ABT9YNU7_9STRE</name>
<accession>A0ABT9YNU7</accession>
<evidence type="ECO:0000313" key="2">
    <source>
        <dbReference type="EMBL" id="MDQ0221654.1"/>
    </source>
</evidence>
<feature type="domain" description="Apiosidase-like catalytic" evidence="1">
    <location>
        <begin position="5"/>
        <end position="336"/>
    </location>
</feature>
<dbReference type="InterPro" id="IPR017853">
    <property type="entry name" value="GH"/>
</dbReference>
<organism evidence="2 3">
    <name type="scientific">Streptococcus moroccensis</name>
    <dbReference type="NCBI Taxonomy" id="1451356"/>
    <lineage>
        <taxon>Bacteria</taxon>
        <taxon>Bacillati</taxon>
        <taxon>Bacillota</taxon>
        <taxon>Bacilli</taxon>
        <taxon>Lactobacillales</taxon>
        <taxon>Streptococcaceae</taxon>
        <taxon>Streptococcus</taxon>
    </lineage>
</organism>
<dbReference type="Gene3D" id="3.20.20.80">
    <property type="entry name" value="Glycosidases"/>
    <property type="match status" value="1"/>
</dbReference>
<comment type="caution">
    <text evidence="2">The sequence shown here is derived from an EMBL/GenBank/DDBJ whole genome shotgun (WGS) entry which is preliminary data.</text>
</comment>
<dbReference type="EMBL" id="JAUSTM010000001">
    <property type="protein sequence ID" value="MDQ0221654.1"/>
    <property type="molecule type" value="Genomic_DNA"/>
</dbReference>
<protein>
    <recommendedName>
        <fullName evidence="1">Apiosidase-like catalytic domain-containing protein</fullName>
    </recommendedName>
</protein>
<keyword evidence="3" id="KW-1185">Reference proteome</keyword>
<evidence type="ECO:0000313" key="3">
    <source>
        <dbReference type="Proteomes" id="UP001223079"/>
    </source>
</evidence>
<dbReference type="PANTHER" id="PTHR37836">
    <property type="entry name" value="LMO1036 PROTEIN"/>
    <property type="match status" value="1"/>
</dbReference>
<dbReference type="Pfam" id="PF13204">
    <property type="entry name" value="Apiosidase"/>
    <property type="match status" value="1"/>
</dbReference>